<sequence length="425" mass="46557">MFDLQLDWDLPAKISSQNTNHVLRVRMTPIADAPKMPLHLAIALDTSNSMHGEKLERAKAACEMVIRQLRDRDPQNPPLPPLSKGGLRGLSDRLSLASFATNVSPLINATSGNTSQTREAIAQLRANGVTRTDLALKWLQQALPPEPGVARVAILITDGHPTNNQGQILENTDSLIDMARQCANSGINLCTVGLGNAAHFNTDFLVTLSDRGRGAFIYADTPSSLEPQLQERLSSYQAIAFDAVQLILTPLAGSEVESFCRYRPEYLPLEETAPNELILTALSSTEPTDVLILVNVPPLGFNDPSTSKPVLNVQLQGPNMNPVRATAAIEYTTSYRKAQTVNQEVDRDRLGWEINLNSTELPSSHDPNRTGELLTNIQVAAYKSGRTDIMQQAAQQLQELQNSGKLNPDRMTSLLRDTRKTGEIL</sequence>
<dbReference type="PANTHER" id="PTHR10579">
    <property type="entry name" value="CALCIUM-ACTIVATED CHLORIDE CHANNEL REGULATOR"/>
    <property type="match status" value="1"/>
</dbReference>
<evidence type="ECO:0000313" key="2">
    <source>
        <dbReference type="EMBL" id="MBD2545896.1"/>
    </source>
</evidence>
<dbReference type="PANTHER" id="PTHR10579:SF43">
    <property type="entry name" value="ZINC FINGER (C3HC4-TYPE RING FINGER) FAMILY PROTEIN"/>
    <property type="match status" value="1"/>
</dbReference>
<dbReference type="PROSITE" id="PS50234">
    <property type="entry name" value="VWFA"/>
    <property type="match status" value="1"/>
</dbReference>
<dbReference type="EMBL" id="JACJSK010000028">
    <property type="protein sequence ID" value="MBD2545896.1"/>
    <property type="molecule type" value="Genomic_DNA"/>
</dbReference>
<dbReference type="Gene3D" id="3.40.50.410">
    <property type="entry name" value="von Willebrand factor, type A domain"/>
    <property type="match status" value="1"/>
</dbReference>
<dbReference type="Proteomes" id="UP000641954">
    <property type="component" value="Unassembled WGS sequence"/>
</dbReference>
<gene>
    <name evidence="2" type="ORF">H6G72_19045</name>
</gene>
<dbReference type="InterPro" id="IPR051266">
    <property type="entry name" value="CLCR"/>
</dbReference>
<protein>
    <submittedName>
        <fullName evidence="2">VWA domain-containing protein</fullName>
    </submittedName>
</protein>
<name>A0ABR8EJT4_9CYAN</name>
<evidence type="ECO:0000259" key="1">
    <source>
        <dbReference type="PROSITE" id="PS50234"/>
    </source>
</evidence>
<dbReference type="SUPFAM" id="SSF53300">
    <property type="entry name" value="vWA-like"/>
    <property type="match status" value="1"/>
</dbReference>
<dbReference type="InterPro" id="IPR036465">
    <property type="entry name" value="vWFA_dom_sf"/>
</dbReference>
<evidence type="ECO:0000313" key="3">
    <source>
        <dbReference type="Proteomes" id="UP000641954"/>
    </source>
</evidence>
<dbReference type="Pfam" id="PF00092">
    <property type="entry name" value="VWA"/>
    <property type="match status" value="1"/>
</dbReference>
<accession>A0ABR8EJT4</accession>
<reference evidence="2 3" key="1">
    <citation type="journal article" date="2020" name="ISME J.">
        <title>Comparative genomics reveals insights into cyanobacterial evolution and habitat adaptation.</title>
        <authorList>
            <person name="Chen M.Y."/>
            <person name="Teng W.K."/>
            <person name="Zhao L."/>
            <person name="Hu C.X."/>
            <person name="Zhou Y.K."/>
            <person name="Han B.P."/>
            <person name="Song L.R."/>
            <person name="Shu W.S."/>
        </authorList>
    </citation>
    <scope>NUCLEOTIDE SEQUENCE [LARGE SCALE GENOMIC DNA]</scope>
    <source>
        <strain evidence="2 3">FACHB-1370</strain>
    </source>
</reference>
<feature type="domain" description="VWFA" evidence="1">
    <location>
        <begin position="39"/>
        <end position="233"/>
    </location>
</feature>
<organism evidence="2 3">
    <name type="scientific">Planktothricoides raciborskii FACHB-1370</name>
    <dbReference type="NCBI Taxonomy" id="2949576"/>
    <lineage>
        <taxon>Bacteria</taxon>
        <taxon>Bacillati</taxon>
        <taxon>Cyanobacteriota</taxon>
        <taxon>Cyanophyceae</taxon>
        <taxon>Oscillatoriophycideae</taxon>
        <taxon>Oscillatoriales</taxon>
        <taxon>Oscillatoriaceae</taxon>
        <taxon>Planktothricoides</taxon>
    </lineage>
</organism>
<keyword evidence="3" id="KW-1185">Reference proteome</keyword>
<proteinExistence type="predicted"/>
<dbReference type="RefSeq" id="WP_054467570.1">
    <property type="nucleotide sequence ID" value="NZ_JACJSK010000028.1"/>
</dbReference>
<dbReference type="SMART" id="SM00327">
    <property type="entry name" value="VWA"/>
    <property type="match status" value="1"/>
</dbReference>
<dbReference type="InterPro" id="IPR002035">
    <property type="entry name" value="VWF_A"/>
</dbReference>
<comment type="caution">
    <text evidence="2">The sequence shown here is derived from an EMBL/GenBank/DDBJ whole genome shotgun (WGS) entry which is preliminary data.</text>
</comment>